<dbReference type="Proteomes" id="UP000553632">
    <property type="component" value="Unassembled WGS sequence"/>
</dbReference>
<sequence>MGGQAYAFGQFRPRPSLWIAGREDFSHSVLEWLTRTIFTSAAFLVLSPLHRHTCFQRRRQQAHRTSLTPDFDRIHVIRPSPITPGDGFRVATVEHQCIPSTGARHSCVDDTTVFGIGDDDGGDSLRASSSILTTSFPGGNTASALIAAEELSTLHSLVVKKAADVSARERTLMQRQSAMGAEIVKAQQMIQDLAARLLVDAQSSLNSTAGKLTKR</sequence>
<accession>A0A7J6TTP7</accession>
<dbReference type="AlphaFoldDB" id="A0A7J6TTP7"/>
<organism evidence="1 2">
    <name type="scientific">Perkinsus olseni</name>
    <name type="common">Perkinsus atlanticus</name>
    <dbReference type="NCBI Taxonomy" id="32597"/>
    <lineage>
        <taxon>Eukaryota</taxon>
        <taxon>Sar</taxon>
        <taxon>Alveolata</taxon>
        <taxon>Perkinsozoa</taxon>
        <taxon>Perkinsea</taxon>
        <taxon>Perkinsida</taxon>
        <taxon>Perkinsidae</taxon>
        <taxon>Perkinsus</taxon>
    </lineage>
</organism>
<protein>
    <submittedName>
        <fullName evidence="1">Endoplasmic reticulum mannosyl-oligosaccharide 1,2-alpha-mannosidase</fullName>
    </submittedName>
</protein>
<evidence type="ECO:0000313" key="1">
    <source>
        <dbReference type="EMBL" id="KAF4747776.1"/>
    </source>
</evidence>
<reference evidence="1 2" key="1">
    <citation type="submission" date="2020-04" db="EMBL/GenBank/DDBJ databases">
        <title>Perkinsus olseni comparative genomics.</title>
        <authorList>
            <person name="Bogema D.R."/>
        </authorList>
    </citation>
    <scope>NUCLEOTIDE SEQUENCE [LARGE SCALE GENOMIC DNA]</scope>
    <source>
        <strain evidence="1 2">ATCC PRA-207</strain>
    </source>
</reference>
<name>A0A7J6TTP7_PEROL</name>
<evidence type="ECO:0000313" key="2">
    <source>
        <dbReference type="Proteomes" id="UP000553632"/>
    </source>
</evidence>
<gene>
    <name evidence="1" type="primary">MAN1B1_9</name>
    <name evidence="1" type="ORF">FOZ63_033856</name>
</gene>
<proteinExistence type="predicted"/>
<comment type="caution">
    <text evidence="1">The sequence shown here is derived from an EMBL/GenBank/DDBJ whole genome shotgun (WGS) entry which is preliminary data.</text>
</comment>
<feature type="non-terminal residue" evidence="1">
    <location>
        <position position="215"/>
    </location>
</feature>
<dbReference type="EMBL" id="JABANO010008906">
    <property type="protein sequence ID" value="KAF4747776.1"/>
    <property type="molecule type" value="Genomic_DNA"/>
</dbReference>
<keyword evidence="2" id="KW-1185">Reference proteome</keyword>